<evidence type="ECO:0000256" key="3">
    <source>
        <dbReference type="ARBA" id="ARBA00022475"/>
    </source>
</evidence>
<keyword evidence="2 9" id="KW-0813">Transport</keyword>
<feature type="region of interest" description="Disordered" evidence="10">
    <location>
        <begin position="243"/>
        <end position="266"/>
    </location>
</feature>
<dbReference type="GO" id="GO:0008320">
    <property type="term" value="F:protein transmembrane transporter activity"/>
    <property type="evidence" value="ECO:0007669"/>
    <property type="project" value="UniProtKB-UniRule"/>
</dbReference>
<feature type="compositionally biased region" description="Low complexity" evidence="10">
    <location>
        <begin position="192"/>
        <end position="217"/>
    </location>
</feature>
<dbReference type="InterPro" id="IPR018448">
    <property type="entry name" value="TatB"/>
</dbReference>
<dbReference type="Gene3D" id="1.20.5.3310">
    <property type="match status" value="1"/>
</dbReference>
<dbReference type="EMBL" id="CP088147">
    <property type="protein sequence ID" value="UTU49550.1"/>
    <property type="molecule type" value="Genomic_DNA"/>
</dbReference>
<proteinExistence type="inferred from homology"/>
<evidence type="ECO:0000256" key="1">
    <source>
        <dbReference type="ARBA" id="ARBA00004167"/>
    </source>
</evidence>
<evidence type="ECO:0000256" key="8">
    <source>
        <dbReference type="ARBA" id="ARBA00023136"/>
    </source>
</evidence>
<evidence type="ECO:0000313" key="12">
    <source>
        <dbReference type="Proteomes" id="UP001060070"/>
    </source>
</evidence>
<comment type="similarity">
    <text evidence="9">Belongs to the TatB family.</text>
</comment>
<dbReference type="GO" id="GO:0033281">
    <property type="term" value="C:TAT protein transport complex"/>
    <property type="evidence" value="ECO:0007669"/>
    <property type="project" value="UniProtKB-UniRule"/>
</dbReference>
<dbReference type="InterPro" id="IPR003369">
    <property type="entry name" value="TatA/B/E"/>
</dbReference>
<organism evidence="11 12">
    <name type="scientific">Mesorhizobium ciceri</name>
    <dbReference type="NCBI Taxonomy" id="39645"/>
    <lineage>
        <taxon>Bacteria</taxon>
        <taxon>Pseudomonadati</taxon>
        <taxon>Pseudomonadota</taxon>
        <taxon>Alphaproteobacteria</taxon>
        <taxon>Hyphomicrobiales</taxon>
        <taxon>Phyllobacteriaceae</taxon>
        <taxon>Mesorhizobium</taxon>
    </lineage>
</organism>
<feature type="compositionally biased region" description="Low complexity" evidence="10">
    <location>
        <begin position="99"/>
        <end position="121"/>
    </location>
</feature>
<keyword evidence="6 9" id="KW-1133">Transmembrane helix</keyword>
<protein>
    <recommendedName>
        <fullName evidence="9">Sec-independent protein translocase protein TatB</fullName>
    </recommendedName>
</protein>
<accession>A0AB38T4Y0</accession>
<keyword evidence="8 9" id="KW-0472">Membrane</keyword>
<comment type="function">
    <text evidence="9">Part of the twin-arginine translocation (Tat) system that transports large folded proteins containing a characteristic twin-arginine motif in their signal peptide across membranes. Together with TatC, TatB is part of a receptor directly interacting with Tat signal peptides. TatB may form an oligomeric binding site that transiently accommodates folded Tat precursor proteins before their translocation.</text>
</comment>
<dbReference type="Pfam" id="PF02416">
    <property type="entry name" value="TatA_B_E"/>
    <property type="match status" value="1"/>
</dbReference>
<keyword evidence="5 9" id="KW-0653">Protein transport</keyword>
<evidence type="ECO:0000256" key="5">
    <source>
        <dbReference type="ARBA" id="ARBA00022927"/>
    </source>
</evidence>
<evidence type="ECO:0000256" key="9">
    <source>
        <dbReference type="HAMAP-Rule" id="MF_00237"/>
    </source>
</evidence>
<dbReference type="PRINTS" id="PR01506">
    <property type="entry name" value="TATBPROTEIN"/>
</dbReference>
<gene>
    <name evidence="9 11" type="primary">tatB</name>
    <name evidence="11" type="ORF">LRP29_18820</name>
</gene>
<comment type="subunit">
    <text evidence="9">The Tat system comprises two distinct complexes: a TatABC complex, containing multiple copies of TatA, TatB and TatC subunits, and a separate TatA complex, containing only TatA subunits. Substrates initially bind to the TatABC complex, which probably triggers association of the separate TatA complex to form the active translocon.</text>
</comment>
<reference evidence="11 12" key="1">
    <citation type="journal article" date="2022" name="Microbiol. Resour. Announc.">
        <title>Complete Genome Sequence of Mesorhizobium ciceri Strain R30, a Rhizobium Used as a Commercial Inoculant for Chickpea in Argentina.</title>
        <authorList>
            <person name="Foresto E."/>
            <person name="Revale S."/>
            <person name="Primo E."/>
            <person name="Nievas F."/>
            <person name="Carezzano E."/>
            <person name="Puente M."/>
            <person name="Alzari P."/>
            <person name="Mart M."/>
            <person name="Ben-Assaya M."/>
            <person name="Mornico D."/>
            <person name="Santoro M."/>
            <person name="Mart F."/>
            <person name="Giordano W."/>
            <person name="Bogino P."/>
        </authorList>
    </citation>
    <scope>NUCLEOTIDE SEQUENCE [LARGE SCALE GENOMIC DNA]</scope>
    <source>
        <strain evidence="11 12">R30</strain>
    </source>
</reference>
<evidence type="ECO:0000313" key="11">
    <source>
        <dbReference type="EMBL" id="UTU49550.1"/>
    </source>
</evidence>
<name>A0AB38T4Y0_9HYPH</name>
<feature type="compositionally biased region" description="Low complexity" evidence="10">
    <location>
        <begin position="249"/>
        <end position="266"/>
    </location>
</feature>
<dbReference type="RefSeq" id="WP_024503848.1">
    <property type="nucleotide sequence ID" value="NZ_CP088147.1"/>
</dbReference>
<keyword evidence="4 9" id="KW-0812">Transmembrane</keyword>
<evidence type="ECO:0000256" key="4">
    <source>
        <dbReference type="ARBA" id="ARBA00022692"/>
    </source>
</evidence>
<dbReference type="AlphaFoldDB" id="A0AB38T4Y0"/>
<dbReference type="Proteomes" id="UP001060070">
    <property type="component" value="Chromosome"/>
</dbReference>
<comment type="subcellular location">
    <subcellularLocation>
        <location evidence="9">Cell membrane</location>
        <topology evidence="9">Single-pass membrane protein</topology>
    </subcellularLocation>
    <subcellularLocation>
        <location evidence="1">Membrane</location>
        <topology evidence="1">Single-pass membrane protein</topology>
    </subcellularLocation>
</comment>
<keyword evidence="3 9" id="KW-1003">Cell membrane</keyword>
<feature type="compositionally biased region" description="Low complexity" evidence="10">
    <location>
        <begin position="168"/>
        <end position="184"/>
    </location>
</feature>
<evidence type="ECO:0000256" key="2">
    <source>
        <dbReference type="ARBA" id="ARBA00022448"/>
    </source>
</evidence>
<dbReference type="NCBIfam" id="TIGR01410">
    <property type="entry name" value="tatB"/>
    <property type="match status" value="1"/>
</dbReference>
<sequence length="266" mass="27173">MFEVGWTEMLVIAIVMIVVVGPKDLPNMLRTFGRTTAKLRAMASDFQKQFNEALKEAELDDVKKSVDELRGMSPMAEIRKQLNPFEQAAADVRSGVDAAMKPKPAADPATPAASTPQAAEPLKNGATTMPGVNGPEAAPAAPIFPAMTDESVVTSSVPTTPVVAPKASTAKKAAKPAPSRATPAIKASANGAKAPAKTVTAKATPAAKVPAKPVTAAMPETPRAKTPAAAKVIASKTVATKTGAKIEPKPAAAKKPAAKKTAGAAK</sequence>
<dbReference type="GO" id="GO:0043953">
    <property type="term" value="P:protein transport by the Tat complex"/>
    <property type="evidence" value="ECO:0007669"/>
    <property type="project" value="UniProtKB-UniRule"/>
</dbReference>
<evidence type="ECO:0000256" key="10">
    <source>
        <dbReference type="SAM" id="MobiDB-lite"/>
    </source>
</evidence>
<feature type="region of interest" description="Disordered" evidence="10">
    <location>
        <begin position="168"/>
        <end position="230"/>
    </location>
</feature>
<keyword evidence="7 9" id="KW-0811">Translocation</keyword>
<keyword evidence="12" id="KW-1185">Reference proteome</keyword>
<feature type="region of interest" description="Disordered" evidence="10">
    <location>
        <begin position="99"/>
        <end position="128"/>
    </location>
</feature>
<evidence type="ECO:0000256" key="6">
    <source>
        <dbReference type="ARBA" id="ARBA00022989"/>
    </source>
</evidence>
<dbReference type="HAMAP" id="MF_00237">
    <property type="entry name" value="TatB"/>
    <property type="match status" value="1"/>
</dbReference>
<evidence type="ECO:0000256" key="7">
    <source>
        <dbReference type="ARBA" id="ARBA00023010"/>
    </source>
</evidence>